<name>A0ABD5T4T2_9EURY</name>
<dbReference type="Gene3D" id="3.20.20.105">
    <property type="entry name" value="Queuine tRNA-ribosyltransferase-like"/>
    <property type="match status" value="1"/>
</dbReference>
<feature type="non-terminal residue" evidence="2">
    <location>
        <position position="1"/>
    </location>
</feature>
<reference evidence="2 3" key="1">
    <citation type="journal article" date="2019" name="Int. J. Syst. Evol. Microbiol.">
        <title>The Global Catalogue of Microorganisms (GCM) 10K type strain sequencing project: providing services to taxonomists for standard genome sequencing and annotation.</title>
        <authorList>
            <consortium name="The Broad Institute Genomics Platform"/>
            <consortium name="The Broad Institute Genome Sequencing Center for Infectious Disease"/>
            <person name="Wu L."/>
            <person name="Ma J."/>
        </authorList>
    </citation>
    <scope>NUCLEOTIDE SEQUENCE [LARGE SCALE GENOMIC DNA]</scope>
    <source>
        <strain evidence="2 3">PJ61</strain>
    </source>
</reference>
<dbReference type="Pfam" id="PF21818">
    <property type="entry name" value="DUF6884"/>
    <property type="match status" value="1"/>
</dbReference>
<gene>
    <name evidence="2" type="ORF">ACFQDD_12060</name>
</gene>
<dbReference type="InterPro" id="IPR036511">
    <property type="entry name" value="TGT-like_sf"/>
</dbReference>
<dbReference type="EMBL" id="JBHSWT010000700">
    <property type="protein sequence ID" value="MFC6772239.1"/>
    <property type="molecule type" value="Genomic_DNA"/>
</dbReference>
<organism evidence="2 3">
    <name type="scientific">Halorubrum pallidum</name>
    <dbReference type="NCBI Taxonomy" id="1526114"/>
    <lineage>
        <taxon>Archaea</taxon>
        <taxon>Methanobacteriati</taxon>
        <taxon>Methanobacteriota</taxon>
        <taxon>Stenosarchaea group</taxon>
        <taxon>Halobacteria</taxon>
        <taxon>Halobacteriales</taxon>
        <taxon>Haloferacaceae</taxon>
        <taxon>Halorubrum</taxon>
    </lineage>
</organism>
<evidence type="ECO:0000313" key="3">
    <source>
        <dbReference type="Proteomes" id="UP001596274"/>
    </source>
</evidence>
<feature type="domain" description="DUF6884" evidence="1">
    <location>
        <begin position="285"/>
        <end position="421"/>
    </location>
</feature>
<sequence length="443" mass="50933">KVASISRCCHAVLRLAKDGCGLGVMTHANVSPNVEDFIRDFPASGNFYDRNDGFEYDDESRYLDISEELTSIGQEIRNETIRFVDSGAFLKEGSQFESYEELFNRYEAMDADYGIIIDKLNNSDETVSEAIDAMNTYEDYNYNFNLVGVAQGTDVDEYLDCFDQLQDLGYDHVAVGGLLKKAGERSGAFAHVDSDEYMEAVLRRIREHYEDEWLFALGCYHPERHELFEDLDLFGADYKGWVYKYKSQYNNRRKARDWRFRSVRSFIKHNTTTGTNSAENLLILPCSNGKINSPGRLPSEKRYCGQFFQTYDKWRGETKNPKEQVDLLIYSAKYGLIQGEHLIQDYDSVLSGDLSEEKLEQLGCDLYTYLKYRSYNEIFCCGGEDYRKPIENVLRTLKSREITDAPIVTAEGKIGIQLSKLKEWLNDEPSIQSGRRSTFASVD</sequence>
<accession>A0ABD5T4T2</accession>
<dbReference type="SUPFAM" id="SSF51713">
    <property type="entry name" value="tRNA-guanine transglycosylase"/>
    <property type="match status" value="1"/>
</dbReference>
<evidence type="ECO:0000313" key="2">
    <source>
        <dbReference type="EMBL" id="MFC6772239.1"/>
    </source>
</evidence>
<dbReference type="InterPro" id="IPR049251">
    <property type="entry name" value="DUF6884"/>
</dbReference>
<dbReference type="Proteomes" id="UP001596274">
    <property type="component" value="Unassembled WGS sequence"/>
</dbReference>
<proteinExistence type="predicted"/>
<comment type="caution">
    <text evidence="2">The sequence shown here is derived from an EMBL/GenBank/DDBJ whole genome shotgun (WGS) entry which is preliminary data.</text>
</comment>
<evidence type="ECO:0000259" key="1">
    <source>
        <dbReference type="Pfam" id="PF21818"/>
    </source>
</evidence>
<dbReference type="AlphaFoldDB" id="A0ABD5T4T2"/>
<keyword evidence="3" id="KW-1185">Reference proteome</keyword>
<protein>
    <recommendedName>
        <fullName evidence="1">DUF6884 domain-containing protein</fullName>
    </recommendedName>
</protein>